<keyword evidence="6 11" id="KW-0378">Hydrolase</keyword>
<evidence type="ECO:0000256" key="3">
    <source>
        <dbReference type="ARBA" id="ARBA00022670"/>
    </source>
</evidence>
<dbReference type="HAMAP" id="MF_00188">
    <property type="entry name" value="Pept_M48_protease_HtpX"/>
    <property type="match status" value="1"/>
</dbReference>
<evidence type="ECO:0000256" key="9">
    <source>
        <dbReference type="ARBA" id="ARBA00023049"/>
    </source>
</evidence>
<feature type="binding site" evidence="11">
    <location>
        <position position="239"/>
    </location>
    <ligand>
        <name>Zn(2+)</name>
        <dbReference type="ChEBI" id="CHEBI:29105"/>
        <note>catalytic</note>
    </ligand>
</feature>
<feature type="transmembrane region" description="Helical" evidence="11">
    <location>
        <begin position="211"/>
        <end position="234"/>
    </location>
</feature>
<dbReference type="KEGG" id="anp:FK178_13360"/>
<dbReference type="GO" id="GO:0006508">
    <property type="term" value="P:proteolysis"/>
    <property type="evidence" value="ECO:0007669"/>
    <property type="project" value="UniProtKB-KW"/>
</dbReference>
<keyword evidence="2 11" id="KW-1003">Cell membrane</keyword>
<feature type="binding site" evidence="11">
    <location>
        <position position="164"/>
    </location>
    <ligand>
        <name>Zn(2+)</name>
        <dbReference type="ChEBI" id="CHEBI:29105"/>
        <note>catalytic</note>
    </ligand>
</feature>
<comment type="cofactor">
    <cofactor evidence="11">
        <name>Zn(2+)</name>
        <dbReference type="ChEBI" id="CHEBI:29105"/>
    </cofactor>
    <text evidence="11">Binds 1 zinc ion per subunit.</text>
</comment>
<evidence type="ECO:0000256" key="7">
    <source>
        <dbReference type="ARBA" id="ARBA00022833"/>
    </source>
</evidence>
<evidence type="ECO:0000313" key="14">
    <source>
        <dbReference type="Proteomes" id="UP000321954"/>
    </source>
</evidence>
<dbReference type="InterPro" id="IPR001915">
    <property type="entry name" value="Peptidase_M48"/>
</dbReference>
<evidence type="ECO:0000256" key="1">
    <source>
        <dbReference type="ARBA" id="ARBA00009779"/>
    </source>
</evidence>
<reference evidence="13 14" key="1">
    <citation type="submission" date="2019-08" db="EMBL/GenBank/DDBJ databases">
        <title>Antarcticibacterium arcticum sp. nov., a bacterium isolated from marine sediment of the Canadian Beaufort Sea.</title>
        <authorList>
            <person name="Lee Y.M."/>
            <person name="Baek K."/>
            <person name="Lee D.-H."/>
            <person name="Shin S.C."/>
            <person name="Jin Y.K."/>
            <person name="Park Y."/>
        </authorList>
    </citation>
    <scope>NUCLEOTIDE SEQUENCE [LARGE SCALE GENOMIC DNA]</scope>
    <source>
        <strain evidence="13 14">PAMC 28998</strain>
    </source>
</reference>
<dbReference type="PANTHER" id="PTHR43221">
    <property type="entry name" value="PROTEASE HTPX"/>
    <property type="match status" value="1"/>
</dbReference>
<evidence type="ECO:0000256" key="8">
    <source>
        <dbReference type="ARBA" id="ARBA00022989"/>
    </source>
</evidence>
<dbReference type="PANTHER" id="PTHR43221:SF2">
    <property type="entry name" value="PROTEASE HTPX HOMOLOG"/>
    <property type="match status" value="1"/>
</dbReference>
<keyword evidence="5 11" id="KW-0479">Metal-binding</keyword>
<protein>
    <recommendedName>
        <fullName evidence="11">Protease HtpX homolog</fullName>
        <ecNumber evidence="11">3.4.24.-</ecNumber>
    </recommendedName>
</protein>
<organism evidence="13 14">
    <name type="scientific">Antarcticibacterium arcticum</name>
    <dbReference type="NCBI Taxonomy" id="2585771"/>
    <lineage>
        <taxon>Bacteria</taxon>
        <taxon>Pseudomonadati</taxon>
        <taxon>Bacteroidota</taxon>
        <taxon>Flavobacteriia</taxon>
        <taxon>Flavobacteriales</taxon>
        <taxon>Flavobacteriaceae</taxon>
        <taxon>Antarcticibacterium</taxon>
    </lineage>
</organism>
<dbReference type="RefSeq" id="WP_146836187.1">
    <property type="nucleotide sequence ID" value="NZ_CP042476.1"/>
</dbReference>
<dbReference type="EC" id="3.4.24.-" evidence="11"/>
<feature type="active site" evidence="11">
    <location>
        <position position="161"/>
    </location>
</feature>
<dbReference type="InterPro" id="IPR022919">
    <property type="entry name" value="Pept_M48_protease_HtpX"/>
</dbReference>
<name>A0A5B8YKW8_9FLAO</name>
<dbReference type="GO" id="GO:0005886">
    <property type="term" value="C:plasma membrane"/>
    <property type="evidence" value="ECO:0007669"/>
    <property type="project" value="UniProtKB-SubCell"/>
</dbReference>
<evidence type="ECO:0000256" key="11">
    <source>
        <dbReference type="HAMAP-Rule" id="MF_00188"/>
    </source>
</evidence>
<gene>
    <name evidence="11" type="primary">htpX</name>
    <name evidence="13" type="ORF">FK178_13360</name>
</gene>
<comment type="similarity">
    <text evidence="1 11">Belongs to the peptidase M48B family.</text>
</comment>
<dbReference type="InterPro" id="IPR050083">
    <property type="entry name" value="HtpX_protease"/>
</dbReference>
<evidence type="ECO:0000256" key="2">
    <source>
        <dbReference type="ARBA" id="ARBA00022475"/>
    </source>
</evidence>
<evidence type="ECO:0000256" key="10">
    <source>
        <dbReference type="ARBA" id="ARBA00023136"/>
    </source>
</evidence>
<keyword evidence="10 11" id="KW-0472">Membrane</keyword>
<feature type="transmembrane region" description="Helical" evidence="11">
    <location>
        <begin position="51"/>
        <end position="77"/>
    </location>
</feature>
<evidence type="ECO:0000256" key="6">
    <source>
        <dbReference type="ARBA" id="ARBA00022801"/>
    </source>
</evidence>
<comment type="subcellular location">
    <subcellularLocation>
        <location evidence="11">Cell membrane</location>
        <topology evidence="11">Multi-pass membrane protein</topology>
    </subcellularLocation>
</comment>
<dbReference type="EMBL" id="CP042476">
    <property type="protein sequence ID" value="QED38640.1"/>
    <property type="molecule type" value="Genomic_DNA"/>
</dbReference>
<evidence type="ECO:0000256" key="4">
    <source>
        <dbReference type="ARBA" id="ARBA00022692"/>
    </source>
</evidence>
<feature type="transmembrane region" description="Helical" evidence="11">
    <location>
        <begin position="172"/>
        <end position="191"/>
    </location>
</feature>
<dbReference type="AlphaFoldDB" id="A0A5B8YKW8"/>
<dbReference type="OrthoDB" id="9810445at2"/>
<feature type="binding site" evidence="11">
    <location>
        <position position="160"/>
    </location>
    <ligand>
        <name>Zn(2+)</name>
        <dbReference type="ChEBI" id="CHEBI:29105"/>
        <note>catalytic</note>
    </ligand>
</feature>
<dbReference type="CDD" id="cd07340">
    <property type="entry name" value="M48B_Htpx_like"/>
    <property type="match status" value="1"/>
</dbReference>
<accession>A0A5B8YKW8</accession>
<keyword evidence="14" id="KW-1185">Reference proteome</keyword>
<proteinExistence type="inferred from homology"/>
<feature type="transmembrane region" description="Helical" evidence="11">
    <location>
        <begin position="18"/>
        <end position="39"/>
    </location>
</feature>
<dbReference type="Gene3D" id="3.30.2010.10">
    <property type="entry name" value="Metalloproteases ('zincins'), catalytic domain"/>
    <property type="match status" value="1"/>
</dbReference>
<evidence type="ECO:0000259" key="12">
    <source>
        <dbReference type="Pfam" id="PF01435"/>
    </source>
</evidence>
<keyword evidence="8 11" id="KW-1133">Transmembrane helix</keyword>
<evidence type="ECO:0000256" key="5">
    <source>
        <dbReference type="ARBA" id="ARBA00022723"/>
    </source>
</evidence>
<keyword evidence="9 11" id="KW-0482">Metalloprotease</keyword>
<keyword evidence="3 11" id="KW-0645">Protease</keyword>
<dbReference type="GO" id="GO:0004222">
    <property type="term" value="F:metalloendopeptidase activity"/>
    <property type="evidence" value="ECO:0007669"/>
    <property type="project" value="UniProtKB-UniRule"/>
</dbReference>
<dbReference type="Proteomes" id="UP000321954">
    <property type="component" value="Chromosome"/>
</dbReference>
<dbReference type="GO" id="GO:0008270">
    <property type="term" value="F:zinc ion binding"/>
    <property type="evidence" value="ECO:0007669"/>
    <property type="project" value="UniProtKB-UniRule"/>
</dbReference>
<keyword evidence="4 11" id="KW-0812">Transmembrane</keyword>
<sequence>MAFVGIHTQIRRNNIKSILLLIAFPLLILAAVFAVVYFTSYDQYGNPNPEFAIQAFIQAIPFVTVVVLVWFLIAYFAHGKMISLATGSKPLERKENMRVYNLVENLCMSVGMPMPKVNIIESDALNAFASGLKPKDATVTLTRGIIEKLEDDELEGVIAHELMHIRNRDIRLLVVTVVFVGIFAFVVQIAFRSFLYGNIGGSRRRDKGGGQLMIVILVVAFLAYLISMVFKFALSRKREYMADSGAAEMTRKPWALASALKKISVNHHVKVKSEEVQQMFIENTPKDTSAGLFGGLGRLFSTHPPIEKRIKFLEQF</sequence>
<evidence type="ECO:0000313" key="13">
    <source>
        <dbReference type="EMBL" id="QED38640.1"/>
    </source>
</evidence>
<dbReference type="Pfam" id="PF01435">
    <property type="entry name" value="Peptidase_M48"/>
    <property type="match status" value="1"/>
</dbReference>
<feature type="domain" description="Peptidase M48" evidence="12">
    <location>
        <begin position="95"/>
        <end position="315"/>
    </location>
</feature>
<keyword evidence="7 11" id="KW-0862">Zinc</keyword>